<dbReference type="EMBL" id="ML994614">
    <property type="protein sequence ID" value="KAF2193221.1"/>
    <property type="molecule type" value="Genomic_DNA"/>
</dbReference>
<dbReference type="SUPFAM" id="SSF57701">
    <property type="entry name" value="Zn2/Cys6 DNA-binding domain"/>
    <property type="match status" value="1"/>
</dbReference>
<gene>
    <name evidence="8" type="ORF">K469DRAFT_730124</name>
</gene>
<dbReference type="Proteomes" id="UP000800200">
    <property type="component" value="Unassembled WGS sequence"/>
</dbReference>
<keyword evidence="3" id="KW-0805">Transcription regulation</keyword>
<keyword evidence="1" id="KW-0479">Metal-binding</keyword>
<dbReference type="GO" id="GO:0000981">
    <property type="term" value="F:DNA-binding transcription factor activity, RNA polymerase II-specific"/>
    <property type="evidence" value="ECO:0007669"/>
    <property type="project" value="InterPro"/>
</dbReference>
<proteinExistence type="predicted"/>
<organism evidence="8 9">
    <name type="scientific">Zopfia rhizophila CBS 207.26</name>
    <dbReference type="NCBI Taxonomy" id="1314779"/>
    <lineage>
        <taxon>Eukaryota</taxon>
        <taxon>Fungi</taxon>
        <taxon>Dikarya</taxon>
        <taxon>Ascomycota</taxon>
        <taxon>Pezizomycotina</taxon>
        <taxon>Dothideomycetes</taxon>
        <taxon>Dothideomycetes incertae sedis</taxon>
        <taxon>Zopfiaceae</taxon>
        <taxon>Zopfia</taxon>
    </lineage>
</organism>
<evidence type="ECO:0000256" key="4">
    <source>
        <dbReference type="ARBA" id="ARBA00023163"/>
    </source>
</evidence>
<dbReference type="InterPro" id="IPR001138">
    <property type="entry name" value="Zn2Cys6_DnaBD"/>
</dbReference>
<feature type="region of interest" description="Disordered" evidence="6">
    <location>
        <begin position="34"/>
        <end position="98"/>
    </location>
</feature>
<accession>A0A6A6EPK0</accession>
<evidence type="ECO:0000256" key="1">
    <source>
        <dbReference type="ARBA" id="ARBA00022723"/>
    </source>
</evidence>
<keyword evidence="4" id="KW-0804">Transcription</keyword>
<dbReference type="GO" id="GO:0008270">
    <property type="term" value="F:zinc ion binding"/>
    <property type="evidence" value="ECO:0007669"/>
    <property type="project" value="InterPro"/>
</dbReference>
<evidence type="ECO:0000256" key="5">
    <source>
        <dbReference type="ARBA" id="ARBA00023242"/>
    </source>
</evidence>
<dbReference type="InterPro" id="IPR036864">
    <property type="entry name" value="Zn2-C6_fun-type_DNA-bd_sf"/>
</dbReference>
<sequence>MTQRRAIACTICAKAKTKCDKAVPTCSRCAAKGLPCEPRSTRRTSDSSYRQAKKHVVSPKRFPSSTSIPTMRRDGSPRSVPSSDRPHLARSLSQMDMSTAQKMGHRRPELTGMPMLTPLPTFNPQIIDECYSDYGSPEPSMGVFPHQMEKNGYNASGRLTPQTPDSFTYSEPLSVVDPFDQYLNSQVWSSDEVQMPIGLGFENEIPGMMQNEADMRTMWSTPDLDGNSTPVQHMRTFESPVCESPASFNVWPHHSVSVSPPQPPHTKAVPSLSVSECSVQDFDSTAAFQDEWPSFRCNPVEMNLAKPSTSTAYLEGLRAIPKNSNVWEENILTRMSPNLEASPKYLSLDRIEDALRDTIMDVANSFIRKARQLSKSARLSPPVLPINDSVDGVDDSLPSSPSAAALETLFRSYGSRFEPYYQNFAARKLDPTDLLPSDTSKLLLLLILAAGASATPTKEASSLTHGLIESSRILLGDLTDNDMTLWRDPMVLRSALLYINLAAWSGEKWHIDVAKTQSELYLTMLRRSALFAYREKSLPEFDGLVGTEISWRKWLQHESLNRLIYSWVIADQELGLFYDKAPTFSTLELTAALPDRETLWQATSADSWSLANPNKTGTPPSLNGLFKRLTSRELVNDARGLTRLQLRLLLHPLQAQVHNLHQSIGYFVRGPTNALPQHLLVQMRKVQEYLGDWFVLCYRRTQGEDHICPVLLSNFVMYHLICLNTMTNFPEIESFARGEVTPEQFVATSWARTAALGSAQRIWFHCGQLIRLVRLMPEPNRPLWFPAVIYRVCLLLWSTSIASPIKSVQPVAQFSESVFAIDSLSPEHETLVRYLRFQQGTPMLRLKKGVWYSLFSPKHTLLYCLEVMEEEELNTNFAMGIRNRLELLARRVKMISPVF</sequence>
<dbReference type="Gene3D" id="4.10.240.10">
    <property type="entry name" value="Zn(2)-C6 fungal-type DNA-binding domain"/>
    <property type="match status" value="1"/>
</dbReference>
<dbReference type="AlphaFoldDB" id="A0A6A6EPK0"/>
<dbReference type="PANTHER" id="PTHR47660:SF2">
    <property type="entry name" value="TRANSCRIPTION FACTOR WITH C2H2 AND ZN(2)-CYS(6) DNA BINDING DOMAIN (EUROFUNG)"/>
    <property type="match status" value="1"/>
</dbReference>
<evidence type="ECO:0000256" key="6">
    <source>
        <dbReference type="SAM" id="MobiDB-lite"/>
    </source>
</evidence>
<evidence type="ECO:0000259" key="7">
    <source>
        <dbReference type="PROSITE" id="PS50048"/>
    </source>
</evidence>
<dbReference type="OrthoDB" id="40579at2759"/>
<keyword evidence="2" id="KW-0862">Zinc</keyword>
<keyword evidence="9" id="KW-1185">Reference proteome</keyword>
<feature type="domain" description="Zn(2)-C6 fungal-type" evidence="7">
    <location>
        <begin position="8"/>
        <end position="36"/>
    </location>
</feature>
<protein>
    <recommendedName>
        <fullName evidence="7">Zn(2)-C6 fungal-type domain-containing protein</fullName>
    </recommendedName>
</protein>
<keyword evidence="5" id="KW-0539">Nucleus</keyword>
<dbReference type="CDD" id="cd00067">
    <property type="entry name" value="GAL4"/>
    <property type="match status" value="1"/>
</dbReference>
<reference evidence="8" key="1">
    <citation type="journal article" date="2020" name="Stud. Mycol.">
        <title>101 Dothideomycetes genomes: a test case for predicting lifestyles and emergence of pathogens.</title>
        <authorList>
            <person name="Haridas S."/>
            <person name="Albert R."/>
            <person name="Binder M."/>
            <person name="Bloem J."/>
            <person name="Labutti K."/>
            <person name="Salamov A."/>
            <person name="Andreopoulos B."/>
            <person name="Baker S."/>
            <person name="Barry K."/>
            <person name="Bills G."/>
            <person name="Bluhm B."/>
            <person name="Cannon C."/>
            <person name="Castanera R."/>
            <person name="Culley D."/>
            <person name="Daum C."/>
            <person name="Ezra D."/>
            <person name="Gonzalez J."/>
            <person name="Henrissat B."/>
            <person name="Kuo A."/>
            <person name="Liang C."/>
            <person name="Lipzen A."/>
            <person name="Lutzoni F."/>
            <person name="Magnuson J."/>
            <person name="Mondo S."/>
            <person name="Nolan M."/>
            <person name="Ohm R."/>
            <person name="Pangilinan J."/>
            <person name="Park H.-J."/>
            <person name="Ramirez L."/>
            <person name="Alfaro M."/>
            <person name="Sun H."/>
            <person name="Tritt A."/>
            <person name="Yoshinaga Y."/>
            <person name="Zwiers L.-H."/>
            <person name="Turgeon B."/>
            <person name="Goodwin S."/>
            <person name="Spatafora J."/>
            <person name="Crous P."/>
            <person name="Grigoriev I."/>
        </authorList>
    </citation>
    <scope>NUCLEOTIDE SEQUENCE</scope>
    <source>
        <strain evidence="8">CBS 207.26</strain>
    </source>
</reference>
<dbReference type="PANTHER" id="PTHR47660">
    <property type="entry name" value="TRANSCRIPTION FACTOR WITH C2H2 AND ZN(2)-CYS(6) DNA BINDING DOMAIN (EUROFUNG)-RELATED-RELATED"/>
    <property type="match status" value="1"/>
</dbReference>
<evidence type="ECO:0000256" key="2">
    <source>
        <dbReference type="ARBA" id="ARBA00022833"/>
    </source>
</evidence>
<dbReference type="PROSITE" id="PS50048">
    <property type="entry name" value="ZN2_CY6_FUNGAL_2"/>
    <property type="match status" value="1"/>
</dbReference>
<dbReference type="Pfam" id="PF00172">
    <property type="entry name" value="Zn_clus"/>
    <property type="match status" value="1"/>
</dbReference>
<evidence type="ECO:0000313" key="8">
    <source>
        <dbReference type="EMBL" id="KAF2193221.1"/>
    </source>
</evidence>
<evidence type="ECO:0000256" key="3">
    <source>
        <dbReference type="ARBA" id="ARBA00023015"/>
    </source>
</evidence>
<dbReference type="PROSITE" id="PS00463">
    <property type="entry name" value="ZN2_CY6_FUNGAL_1"/>
    <property type="match status" value="1"/>
</dbReference>
<evidence type="ECO:0000313" key="9">
    <source>
        <dbReference type="Proteomes" id="UP000800200"/>
    </source>
</evidence>
<name>A0A6A6EPK0_9PEZI</name>
<dbReference type="SMART" id="SM00066">
    <property type="entry name" value="GAL4"/>
    <property type="match status" value="1"/>
</dbReference>